<dbReference type="RefSeq" id="WP_282003685.1">
    <property type="nucleotide sequence ID" value="NZ_AP027151.1"/>
</dbReference>
<dbReference type="Proteomes" id="UP001317705">
    <property type="component" value="Chromosome"/>
</dbReference>
<protein>
    <submittedName>
        <fullName evidence="2">NosL family protein</fullName>
    </submittedName>
</protein>
<gene>
    <name evidence="2" type="ORF">GURASL_18680</name>
</gene>
<evidence type="ECO:0000256" key="1">
    <source>
        <dbReference type="SAM" id="SignalP"/>
    </source>
</evidence>
<reference evidence="2 3" key="1">
    <citation type="submission" date="2022-12" db="EMBL/GenBank/DDBJ databases">
        <title>Polyphasic characterization of Geotalea uranireducens NIT-SL11 newly isolated from a complex of sewage sludge and microbially reduced graphene oxide.</title>
        <authorList>
            <person name="Xie L."/>
            <person name="Yoshida N."/>
            <person name="Meng L."/>
        </authorList>
    </citation>
    <scope>NUCLEOTIDE SEQUENCE [LARGE SCALE GENOMIC DNA]</scope>
    <source>
        <strain evidence="2 3">NIT-SL11</strain>
    </source>
</reference>
<dbReference type="InterPro" id="IPR008719">
    <property type="entry name" value="N2O_reductase_NosL"/>
</dbReference>
<accession>A0ABN6VX27</accession>
<sequence>MAKALATVLTILAFAVSAVPAVAAEKIEDPASCQACGMSRAASARNRLLIAYADGTTIGTCSLHCAATLMRVNNARLIASIKVADYTTGRLIDARTASWVIGSRKSGVMSSAAKLAFASRQEAQSFVERTGGVITTFDQALNLARMEGVLDHKP</sequence>
<dbReference type="Gene3D" id="3.30.70.2050">
    <property type="match status" value="1"/>
</dbReference>
<dbReference type="PANTHER" id="PTHR41247:SF1">
    <property type="entry name" value="HTH-TYPE TRANSCRIPTIONAL REPRESSOR YCNK"/>
    <property type="match status" value="1"/>
</dbReference>
<dbReference type="PANTHER" id="PTHR41247">
    <property type="entry name" value="HTH-TYPE TRANSCRIPTIONAL REPRESSOR YCNK"/>
    <property type="match status" value="1"/>
</dbReference>
<proteinExistence type="predicted"/>
<keyword evidence="3" id="KW-1185">Reference proteome</keyword>
<feature type="chain" id="PRO_5047198927" evidence="1">
    <location>
        <begin position="24"/>
        <end position="154"/>
    </location>
</feature>
<dbReference type="EMBL" id="AP027151">
    <property type="protein sequence ID" value="BDV42945.1"/>
    <property type="molecule type" value="Genomic_DNA"/>
</dbReference>
<dbReference type="SUPFAM" id="SSF160387">
    <property type="entry name" value="NosL/MerB-like"/>
    <property type="match status" value="1"/>
</dbReference>
<feature type="signal peptide" evidence="1">
    <location>
        <begin position="1"/>
        <end position="23"/>
    </location>
</feature>
<evidence type="ECO:0000313" key="3">
    <source>
        <dbReference type="Proteomes" id="UP001317705"/>
    </source>
</evidence>
<organism evidence="2 3">
    <name type="scientific">Geotalea uraniireducens</name>
    <dbReference type="NCBI Taxonomy" id="351604"/>
    <lineage>
        <taxon>Bacteria</taxon>
        <taxon>Pseudomonadati</taxon>
        <taxon>Thermodesulfobacteriota</taxon>
        <taxon>Desulfuromonadia</taxon>
        <taxon>Geobacterales</taxon>
        <taxon>Geobacteraceae</taxon>
        <taxon>Geotalea</taxon>
    </lineage>
</organism>
<keyword evidence="1" id="KW-0732">Signal</keyword>
<evidence type="ECO:0000313" key="2">
    <source>
        <dbReference type="EMBL" id="BDV42945.1"/>
    </source>
</evidence>
<name>A0ABN6VX27_9BACT</name>
<dbReference type="Pfam" id="PF05573">
    <property type="entry name" value="NosL"/>
    <property type="match status" value="1"/>
</dbReference>